<dbReference type="EMBL" id="LGIA01000124">
    <property type="protein sequence ID" value="KOH45480.1"/>
    <property type="molecule type" value="Genomic_DNA"/>
</dbReference>
<dbReference type="InterPro" id="IPR020069">
    <property type="entry name" value="Ribosomal_bL9_C"/>
</dbReference>
<dbReference type="PANTHER" id="PTHR21368">
    <property type="entry name" value="50S RIBOSOMAL PROTEIN L9"/>
    <property type="match status" value="1"/>
</dbReference>
<dbReference type="InterPro" id="IPR020070">
    <property type="entry name" value="Ribosomal_bL9_N"/>
</dbReference>
<dbReference type="SUPFAM" id="SSF55658">
    <property type="entry name" value="L9 N-domain-like"/>
    <property type="match status" value="1"/>
</dbReference>
<comment type="similarity">
    <text evidence="1 7">Belongs to the bacterial ribosomal protein bL9 family.</text>
</comment>
<comment type="caution">
    <text evidence="10">The sequence shown here is derived from an EMBL/GenBank/DDBJ whole genome shotgun (WGS) entry which is preliminary data.</text>
</comment>
<evidence type="ECO:0000256" key="2">
    <source>
        <dbReference type="ARBA" id="ARBA00022730"/>
    </source>
</evidence>
<evidence type="ECO:0000259" key="8">
    <source>
        <dbReference type="Pfam" id="PF01281"/>
    </source>
</evidence>
<dbReference type="OrthoDB" id="9788336at2"/>
<feature type="domain" description="Large ribosomal subunit protein bL9 C-terminal" evidence="9">
    <location>
        <begin position="63"/>
        <end position="146"/>
    </location>
</feature>
<dbReference type="SUPFAM" id="SSF55653">
    <property type="entry name" value="Ribosomal protein L9 C-domain"/>
    <property type="match status" value="1"/>
</dbReference>
<feature type="domain" description="Ribosomal protein L9" evidence="8">
    <location>
        <begin position="1"/>
        <end position="46"/>
    </location>
</feature>
<dbReference type="PATRIC" id="fig|1409788.3.peg.1756"/>
<dbReference type="InterPro" id="IPR036935">
    <property type="entry name" value="Ribosomal_bL9_N_sf"/>
</dbReference>
<dbReference type="GO" id="GO:0003735">
    <property type="term" value="F:structural constituent of ribosome"/>
    <property type="evidence" value="ECO:0007669"/>
    <property type="project" value="InterPro"/>
</dbReference>
<keyword evidence="11" id="KW-1185">Reference proteome</keyword>
<evidence type="ECO:0000313" key="10">
    <source>
        <dbReference type="EMBL" id="KOH45480.1"/>
    </source>
</evidence>
<dbReference type="InterPro" id="IPR036791">
    <property type="entry name" value="Ribosomal_bL9_C_sf"/>
</dbReference>
<gene>
    <name evidence="7" type="primary">rplI</name>
    <name evidence="10" type="ORF">NC99_16950</name>
</gene>
<evidence type="ECO:0000313" key="11">
    <source>
        <dbReference type="Proteomes" id="UP000036958"/>
    </source>
</evidence>
<dbReference type="InterPro" id="IPR000244">
    <property type="entry name" value="Ribosomal_bL9"/>
</dbReference>
<evidence type="ECO:0000256" key="5">
    <source>
        <dbReference type="ARBA" id="ARBA00023274"/>
    </source>
</evidence>
<dbReference type="STRING" id="1409788.NC99_16950"/>
<dbReference type="AlphaFoldDB" id="A0A0L8VAH0"/>
<dbReference type="NCBIfam" id="TIGR00158">
    <property type="entry name" value="L9"/>
    <property type="match status" value="1"/>
</dbReference>
<name>A0A0L8VAH0_9BACT</name>
<evidence type="ECO:0000256" key="3">
    <source>
        <dbReference type="ARBA" id="ARBA00022884"/>
    </source>
</evidence>
<organism evidence="10 11">
    <name type="scientific">Sunxiuqinia dokdonensis</name>
    <dbReference type="NCBI Taxonomy" id="1409788"/>
    <lineage>
        <taxon>Bacteria</taxon>
        <taxon>Pseudomonadati</taxon>
        <taxon>Bacteroidota</taxon>
        <taxon>Bacteroidia</taxon>
        <taxon>Marinilabiliales</taxon>
        <taxon>Prolixibacteraceae</taxon>
        <taxon>Sunxiuqinia</taxon>
    </lineage>
</organism>
<sequence length="149" mass="16659">MEIILLQDVQNLGSKDDMVTVKDGYGRNFLIPNKMAIVATESAKKILAENTRQRAHKEAKLKEEALAIAEKLQNKQVVIATKTSSTGKIFGSVNTIQLAEAINKKGFEIDRKQIKIADDSIKEVGKYTAKIKLHKEVVVDFDFEVITEE</sequence>
<evidence type="ECO:0000256" key="6">
    <source>
        <dbReference type="ARBA" id="ARBA00035292"/>
    </source>
</evidence>
<proteinExistence type="inferred from homology"/>
<dbReference type="RefSeq" id="WP_053181819.1">
    <property type="nucleotide sequence ID" value="NZ_LGIA01000124.1"/>
</dbReference>
<comment type="function">
    <text evidence="7">Binds to the 23S rRNA.</text>
</comment>
<reference evidence="11" key="1">
    <citation type="submission" date="2015-07" db="EMBL/GenBank/DDBJ databases">
        <title>Genome sequencing of Sunxiuqinia dokdonensis strain SK.</title>
        <authorList>
            <person name="Ahn S."/>
            <person name="Kim B.-C."/>
        </authorList>
    </citation>
    <scope>NUCLEOTIDE SEQUENCE [LARGE SCALE GENOMIC DNA]</scope>
    <source>
        <strain evidence="11">SK</strain>
    </source>
</reference>
<dbReference type="Gene3D" id="3.10.430.100">
    <property type="entry name" value="Ribosomal protein L9, C-terminal domain"/>
    <property type="match status" value="1"/>
</dbReference>
<dbReference type="GO" id="GO:0005840">
    <property type="term" value="C:ribosome"/>
    <property type="evidence" value="ECO:0007669"/>
    <property type="project" value="UniProtKB-KW"/>
</dbReference>
<keyword evidence="3 7" id="KW-0694">RNA-binding</keyword>
<dbReference type="InterPro" id="IPR009027">
    <property type="entry name" value="Ribosomal_bL9/RNase_H1_N"/>
</dbReference>
<dbReference type="Gene3D" id="3.40.5.10">
    <property type="entry name" value="Ribosomal protein L9, N-terminal domain"/>
    <property type="match status" value="1"/>
</dbReference>
<evidence type="ECO:0000256" key="1">
    <source>
        <dbReference type="ARBA" id="ARBA00010605"/>
    </source>
</evidence>
<dbReference type="Pfam" id="PF01281">
    <property type="entry name" value="Ribosomal_L9_N"/>
    <property type="match status" value="1"/>
</dbReference>
<dbReference type="GO" id="GO:0006412">
    <property type="term" value="P:translation"/>
    <property type="evidence" value="ECO:0007669"/>
    <property type="project" value="UniProtKB-UniRule"/>
</dbReference>
<keyword evidence="5 7" id="KW-0687">Ribonucleoprotein</keyword>
<evidence type="ECO:0000259" key="9">
    <source>
        <dbReference type="Pfam" id="PF03948"/>
    </source>
</evidence>
<dbReference type="HAMAP" id="MF_00503">
    <property type="entry name" value="Ribosomal_bL9"/>
    <property type="match status" value="1"/>
</dbReference>
<dbReference type="GO" id="GO:0019843">
    <property type="term" value="F:rRNA binding"/>
    <property type="evidence" value="ECO:0007669"/>
    <property type="project" value="UniProtKB-UniRule"/>
</dbReference>
<dbReference type="Proteomes" id="UP000036958">
    <property type="component" value="Unassembled WGS sequence"/>
</dbReference>
<dbReference type="InterPro" id="IPR020594">
    <property type="entry name" value="Ribosomal_bL9_bac/chp"/>
</dbReference>
<evidence type="ECO:0000256" key="7">
    <source>
        <dbReference type="HAMAP-Rule" id="MF_00503"/>
    </source>
</evidence>
<protein>
    <recommendedName>
        <fullName evidence="6 7">Large ribosomal subunit protein bL9</fullName>
    </recommendedName>
</protein>
<accession>A0A0L8VAH0</accession>
<evidence type="ECO:0000256" key="4">
    <source>
        <dbReference type="ARBA" id="ARBA00022980"/>
    </source>
</evidence>
<keyword evidence="2 7" id="KW-0699">rRNA-binding</keyword>
<dbReference type="Pfam" id="PF03948">
    <property type="entry name" value="Ribosomal_L9_C"/>
    <property type="match status" value="1"/>
</dbReference>
<keyword evidence="4 7" id="KW-0689">Ribosomal protein</keyword>
<dbReference type="GO" id="GO:1990904">
    <property type="term" value="C:ribonucleoprotein complex"/>
    <property type="evidence" value="ECO:0007669"/>
    <property type="project" value="UniProtKB-KW"/>
</dbReference>